<evidence type="ECO:0000313" key="2">
    <source>
        <dbReference type="EMBL" id="AGW13421.1"/>
    </source>
</evidence>
<evidence type="ECO:0000313" key="3">
    <source>
        <dbReference type="Proteomes" id="UP000016587"/>
    </source>
</evidence>
<accession>T2GBB0</accession>
<name>T2GBB0_MEGG1</name>
<dbReference type="eggNOG" id="ENOG5032ATT">
    <property type="taxonomic scope" value="Bacteria"/>
</dbReference>
<dbReference type="HOGENOM" id="CLU_2205797_0_0_7"/>
<protein>
    <submittedName>
        <fullName evidence="2">Putative transcription regulator containing HTH domain protein</fullName>
    </submittedName>
</protein>
<evidence type="ECO:0000256" key="1">
    <source>
        <dbReference type="SAM" id="MobiDB-lite"/>
    </source>
</evidence>
<reference evidence="3" key="2">
    <citation type="submission" date="2013-07" db="EMBL/GenBank/DDBJ databases">
        <authorList>
            <person name="Morais-Silva F.O."/>
            <person name="Rezende A.M."/>
            <person name="Pimentel C."/>
            <person name="Resende D.M."/>
            <person name="Santos C.I."/>
            <person name="Clemente C."/>
            <person name="de Oliveira L.M."/>
            <person name="da Silva S.M."/>
            <person name="Costa D.A."/>
            <person name="Varela-Raposo A."/>
            <person name="Horacio E.C.A."/>
            <person name="Matos M."/>
            <person name="Flores O."/>
            <person name="Ruiz J.C."/>
            <person name="Rodrigues-Pousada C."/>
        </authorList>
    </citation>
    <scope>NUCLEOTIDE SEQUENCE [LARGE SCALE GENOMIC DNA]</scope>
    <source>
        <strain evidence="3">ATCC 19364 / DSM 1382 / NCIMB 9332 / VKM B-1759</strain>
    </source>
</reference>
<feature type="region of interest" description="Disordered" evidence="1">
    <location>
        <begin position="79"/>
        <end position="107"/>
    </location>
</feature>
<dbReference type="AlphaFoldDB" id="T2GBB0"/>
<reference evidence="2 3" key="1">
    <citation type="journal article" date="2013" name="J. Bacteriol.">
        <title>Roles of HynAB and Ech, the only two hydrogenases found in the model sulfate reducer Desulfovibrio gigas.</title>
        <authorList>
            <person name="Morais-Silva F.O."/>
            <person name="Santos C.I."/>
            <person name="Rodrigues R."/>
            <person name="Pereira I.A."/>
            <person name="Rodrigues-Pousada C."/>
        </authorList>
    </citation>
    <scope>NUCLEOTIDE SEQUENCE [LARGE SCALE GENOMIC DNA]</scope>
    <source>
        <strain evidence="3">ATCC 19364 / DSM 1382 / NCIMB 9332 / VKM B-1759</strain>
    </source>
</reference>
<dbReference type="InterPro" id="IPR001387">
    <property type="entry name" value="Cro/C1-type_HTH"/>
</dbReference>
<dbReference type="Proteomes" id="UP000016587">
    <property type="component" value="Chromosome"/>
</dbReference>
<dbReference type="CDD" id="cd00093">
    <property type="entry name" value="HTH_XRE"/>
    <property type="match status" value="1"/>
</dbReference>
<proteinExistence type="predicted"/>
<feature type="compositionally biased region" description="Basic residues" evidence="1">
    <location>
        <begin position="96"/>
        <end position="107"/>
    </location>
</feature>
<keyword evidence="3" id="KW-1185">Reference proteome</keyword>
<organism evidence="2 3">
    <name type="scientific">Megalodesulfovibrio gigas (strain ATCC 19364 / DSM 1382 / NCIMB 9332 / VKM B-1759)</name>
    <name type="common">Desulfovibrio gigas</name>
    <dbReference type="NCBI Taxonomy" id="1121448"/>
    <lineage>
        <taxon>Bacteria</taxon>
        <taxon>Pseudomonadati</taxon>
        <taxon>Thermodesulfobacteriota</taxon>
        <taxon>Desulfovibrionia</taxon>
        <taxon>Desulfovibrionales</taxon>
        <taxon>Desulfovibrionaceae</taxon>
        <taxon>Megalodesulfovibrio</taxon>
    </lineage>
</organism>
<dbReference type="EMBL" id="CP006585">
    <property type="protein sequence ID" value="AGW13421.1"/>
    <property type="molecule type" value="Genomic_DNA"/>
</dbReference>
<gene>
    <name evidence="2" type="ORF">DGI_1588</name>
</gene>
<sequence length="107" mass="11988">MTESAASEKHSFSESFLAALLADTTTDRQQKLEAWLSYHRIYKNRLAVDLGVHPSMISRIIKGDRAPKERIQQLVELGIPEQLLPAPSRPPGRPKGSTKRKSSSLHK</sequence>
<dbReference type="RefSeq" id="WP_021760267.1">
    <property type="nucleotide sequence ID" value="NC_022444.1"/>
</dbReference>
<dbReference type="KEGG" id="dgg:DGI_1588"/>
<dbReference type="PATRIC" id="fig|1121448.10.peg.1580"/>